<organism evidence="2 3">
    <name type="scientific">Natronoarchaeum philippinense</name>
    <dbReference type="NCBI Taxonomy" id="558529"/>
    <lineage>
        <taxon>Archaea</taxon>
        <taxon>Methanobacteriati</taxon>
        <taxon>Methanobacteriota</taxon>
        <taxon>Stenosarchaea group</taxon>
        <taxon>Halobacteria</taxon>
        <taxon>Halobacteriales</taxon>
        <taxon>Natronoarchaeaceae</taxon>
    </lineage>
</organism>
<evidence type="ECO:0000313" key="3">
    <source>
        <dbReference type="Proteomes" id="UP000219453"/>
    </source>
</evidence>
<dbReference type="InterPro" id="IPR025164">
    <property type="entry name" value="Toastrack_DUF4097"/>
</dbReference>
<dbReference type="PROSITE" id="PS51257">
    <property type="entry name" value="PROKAR_LIPOPROTEIN"/>
    <property type="match status" value="1"/>
</dbReference>
<keyword evidence="3" id="KW-1185">Reference proteome</keyword>
<evidence type="ECO:0000313" key="2">
    <source>
        <dbReference type="EMBL" id="SNZ15557.1"/>
    </source>
</evidence>
<dbReference type="RefSeq" id="WP_097009424.1">
    <property type="nucleotide sequence ID" value="NZ_OBEJ01000003.1"/>
</dbReference>
<feature type="domain" description="DUF4097" evidence="1">
    <location>
        <begin position="47"/>
        <end position="287"/>
    </location>
</feature>
<reference evidence="2 3" key="1">
    <citation type="submission" date="2017-09" db="EMBL/GenBank/DDBJ databases">
        <authorList>
            <person name="Ehlers B."/>
            <person name="Leendertz F.H."/>
        </authorList>
    </citation>
    <scope>NUCLEOTIDE SEQUENCE [LARGE SCALE GENOMIC DNA]</scope>
    <source>
        <strain evidence="2 3">DSM 27208</strain>
    </source>
</reference>
<proteinExistence type="predicted"/>
<dbReference type="OrthoDB" id="214853at2157"/>
<gene>
    <name evidence="2" type="ORF">SAMN06269185_2517</name>
</gene>
<dbReference type="EMBL" id="OBEJ01000003">
    <property type="protein sequence ID" value="SNZ15557.1"/>
    <property type="molecule type" value="Genomic_DNA"/>
</dbReference>
<evidence type="ECO:0000259" key="1">
    <source>
        <dbReference type="Pfam" id="PF13349"/>
    </source>
</evidence>
<sequence length="291" mass="29608">MTATTPRRGFLAGIAAIGLGALGGCISLGERQQTEETHTFDVSDSSELTVENGVGDVTVSAEERSDVRVRAVKHAGSEDQFDAITLNDERAGETLSLTVDNEIDSVLVGSPPSMTLDIAVPADLRVARVDTATGDVGVSDTGGDIAIETATGDVDITETAAGVSIDTNTGDIVVSGAGGPVRTSTDTGDVQVRRGWIDDIQTTTGDVDVEVAALDGDADMGTDTGDVDAALSASLDARVAVETDTGDVSASGLDFSDLESAEHSLEGTLGEGTDRLSIETTTGDVTLTGTE</sequence>
<dbReference type="AlphaFoldDB" id="A0A285P2R7"/>
<accession>A0A285P2R7</accession>
<protein>
    <submittedName>
        <fullName evidence="2">Putative adhesin</fullName>
    </submittedName>
</protein>
<name>A0A285P2R7_NATPI</name>
<dbReference type="Pfam" id="PF13349">
    <property type="entry name" value="DUF4097"/>
    <property type="match status" value="1"/>
</dbReference>
<dbReference type="Proteomes" id="UP000219453">
    <property type="component" value="Unassembled WGS sequence"/>
</dbReference>